<dbReference type="RefSeq" id="WP_092500333.1">
    <property type="nucleotide sequence ID" value="NZ_FNFV01000004.1"/>
</dbReference>
<dbReference type="Proteomes" id="UP000199328">
    <property type="component" value="Unassembled WGS sequence"/>
</dbReference>
<accession>A0A1G9E0U2</accession>
<dbReference type="EMBL" id="FNFV01000004">
    <property type="protein sequence ID" value="SDK69713.1"/>
    <property type="molecule type" value="Genomic_DNA"/>
</dbReference>
<dbReference type="AlphaFoldDB" id="A0A1G9E0U2"/>
<gene>
    <name evidence="1" type="ORF">SAMN05216257_104103</name>
</gene>
<sequence>MTRHARAAAVSRRERLWRWAVQHDLAARYAHGNSKLDDRAVMWGMLCHAIRVSARADAPPPRSGYPSASPGAWLAPDEVTWWQRVAAALRGETEEVEPPAARAPHPDATEIALRDEVLEVWHGHALRGLGDWRRIRRAVYALAAGVPGRKVQAESGLSRDRLKHARARGIEDLLAAWRDGR</sequence>
<dbReference type="STRING" id="990712.SAMN05216257_104103"/>
<protein>
    <submittedName>
        <fullName evidence="1">Uncharacterized protein</fullName>
    </submittedName>
</protein>
<keyword evidence="2" id="KW-1185">Reference proteome</keyword>
<proteinExistence type="predicted"/>
<evidence type="ECO:0000313" key="2">
    <source>
        <dbReference type="Proteomes" id="UP000199328"/>
    </source>
</evidence>
<organism evidence="1 2">
    <name type="scientific">Meinhardsimonia xiamenensis</name>
    <dbReference type="NCBI Taxonomy" id="990712"/>
    <lineage>
        <taxon>Bacteria</taxon>
        <taxon>Pseudomonadati</taxon>
        <taxon>Pseudomonadota</taxon>
        <taxon>Alphaproteobacteria</taxon>
        <taxon>Rhodobacterales</taxon>
        <taxon>Paracoccaceae</taxon>
        <taxon>Meinhardsimonia</taxon>
    </lineage>
</organism>
<dbReference type="OrthoDB" id="7862346at2"/>
<evidence type="ECO:0000313" key="1">
    <source>
        <dbReference type="EMBL" id="SDK69713.1"/>
    </source>
</evidence>
<name>A0A1G9E0U2_9RHOB</name>
<reference evidence="2" key="1">
    <citation type="submission" date="2016-10" db="EMBL/GenBank/DDBJ databases">
        <authorList>
            <person name="Varghese N."/>
            <person name="Submissions S."/>
        </authorList>
    </citation>
    <scope>NUCLEOTIDE SEQUENCE [LARGE SCALE GENOMIC DNA]</scope>
    <source>
        <strain evidence="2">CGMCC 1.10789</strain>
    </source>
</reference>